<protein>
    <recommendedName>
        <fullName evidence="8">BlaI/MecI/CopY family transcriptional regulator</fullName>
    </recommendedName>
</protein>
<dbReference type="Pfam" id="PF03965">
    <property type="entry name" value="Penicillinase_R"/>
    <property type="match status" value="1"/>
</dbReference>
<keyword evidence="5" id="KW-0812">Transmembrane</keyword>
<evidence type="ECO:0008006" key="8">
    <source>
        <dbReference type="Google" id="ProtNLM"/>
    </source>
</evidence>
<dbReference type="SUPFAM" id="SSF46785">
    <property type="entry name" value="Winged helix' DNA-binding domain"/>
    <property type="match status" value="1"/>
</dbReference>
<dbReference type="Gene3D" id="1.10.10.10">
    <property type="entry name" value="Winged helix-like DNA-binding domain superfamily/Winged helix DNA-binding domain"/>
    <property type="match status" value="1"/>
</dbReference>
<keyword evidence="2" id="KW-0805">Transcription regulation</keyword>
<dbReference type="Proteomes" id="UP000282311">
    <property type="component" value="Unassembled WGS sequence"/>
</dbReference>
<keyword evidence="5" id="KW-1133">Transmembrane helix</keyword>
<dbReference type="RefSeq" id="WP_120750998.1">
    <property type="nucleotide sequence ID" value="NZ_RBAH01000031.1"/>
</dbReference>
<dbReference type="AlphaFoldDB" id="A0A3B0BDM7"/>
<feature type="transmembrane region" description="Helical" evidence="5">
    <location>
        <begin position="96"/>
        <end position="116"/>
    </location>
</feature>
<accession>A0A3B0BDM7</accession>
<dbReference type="InterPro" id="IPR005650">
    <property type="entry name" value="BlaI_family"/>
</dbReference>
<dbReference type="GO" id="GO:0045892">
    <property type="term" value="P:negative regulation of DNA-templated transcription"/>
    <property type="evidence" value="ECO:0007669"/>
    <property type="project" value="InterPro"/>
</dbReference>
<dbReference type="InterPro" id="IPR036388">
    <property type="entry name" value="WH-like_DNA-bd_sf"/>
</dbReference>
<keyword evidence="5" id="KW-0472">Membrane</keyword>
<dbReference type="EMBL" id="RBAH01000031">
    <property type="protein sequence ID" value="RKN70541.1"/>
    <property type="molecule type" value="Genomic_DNA"/>
</dbReference>
<keyword evidence="7" id="KW-1185">Reference proteome</keyword>
<evidence type="ECO:0000256" key="1">
    <source>
        <dbReference type="ARBA" id="ARBA00011046"/>
    </source>
</evidence>
<evidence type="ECO:0000313" key="6">
    <source>
        <dbReference type="EMBL" id="RKN70541.1"/>
    </source>
</evidence>
<keyword evidence="4" id="KW-0804">Transcription</keyword>
<gene>
    <name evidence="6" type="ORF">D7M11_30170</name>
</gene>
<name>A0A3B0BDM7_9BACL</name>
<evidence type="ECO:0000256" key="2">
    <source>
        <dbReference type="ARBA" id="ARBA00023015"/>
    </source>
</evidence>
<comment type="similarity">
    <text evidence="1">Belongs to the BlaI transcriptional regulatory family.</text>
</comment>
<evidence type="ECO:0000313" key="7">
    <source>
        <dbReference type="Proteomes" id="UP000282311"/>
    </source>
</evidence>
<organism evidence="6 7">
    <name type="scientific">Paenibacillus ginsengarvi</name>
    <dbReference type="NCBI Taxonomy" id="400777"/>
    <lineage>
        <taxon>Bacteria</taxon>
        <taxon>Bacillati</taxon>
        <taxon>Bacillota</taxon>
        <taxon>Bacilli</taxon>
        <taxon>Bacillales</taxon>
        <taxon>Paenibacillaceae</taxon>
        <taxon>Paenibacillus</taxon>
    </lineage>
</organism>
<evidence type="ECO:0000256" key="3">
    <source>
        <dbReference type="ARBA" id="ARBA00023125"/>
    </source>
</evidence>
<evidence type="ECO:0000256" key="5">
    <source>
        <dbReference type="SAM" id="Phobius"/>
    </source>
</evidence>
<reference evidence="6 7" key="1">
    <citation type="journal article" date="2007" name="Int. J. Syst. Evol. Microbiol.">
        <title>Paenibacillus ginsengarvi sp. nov., isolated from soil from ginseng cultivation.</title>
        <authorList>
            <person name="Yoon M.H."/>
            <person name="Ten L.N."/>
            <person name="Im W.T."/>
        </authorList>
    </citation>
    <scope>NUCLEOTIDE SEQUENCE [LARGE SCALE GENOMIC DNA]</scope>
    <source>
        <strain evidence="6 7">KCTC 13059</strain>
    </source>
</reference>
<evidence type="ECO:0000256" key="4">
    <source>
        <dbReference type="ARBA" id="ARBA00023163"/>
    </source>
</evidence>
<comment type="caution">
    <text evidence="6">The sequence shown here is derived from an EMBL/GenBank/DDBJ whole genome shotgun (WGS) entry which is preliminary data.</text>
</comment>
<dbReference type="InterPro" id="IPR036390">
    <property type="entry name" value="WH_DNA-bd_sf"/>
</dbReference>
<keyword evidence="3" id="KW-0238">DNA-binding</keyword>
<sequence length="135" mass="15855">MKVRQYHVDQNGLHQFFGTLEARIMELMWRSMEKKSVRQIHENLQLEGPISFNAVMTVLNRLWEKDFGQGIQGQGRTKTSYFQPLQSKKKEFSMKLYMSLKGVFLTITGLSVWIMLQMGISVYHQISDVNYYPDV</sequence>
<dbReference type="GO" id="GO:0003677">
    <property type="term" value="F:DNA binding"/>
    <property type="evidence" value="ECO:0007669"/>
    <property type="project" value="UniProtKB-KW"/>
</dbReference>
<proteinExistence type="inferred from homology"/>